<dbReference type="SUPFAM" id="SSF51735">
    <property type="entry name" value="NAD(P)-binding Rossmann-fold domains"/>
    <property type="match status" value="1"/>
</dbReference>
<dbReference type="PANTHER" id="PTHR10996">
    <property type="entry name" value="2-HYDROXYACID DEHYDROGENASE-RELATED"/>
    <property type="match status" value="1"/>
</dbReference>
<organism evidence="5 6">
    <name type="scientific">Helicostylum pulchrum</name>
    <dbReference type="NCBI Taxonomy" id="562976"/>
    <lineage>
        <taxon>Eukaryota</taxon>
        <taxon>Fungi</taxon>
        <taxon>Fungi incertae sedis</taxon>
        <taxon>Mucoromycota</taxon>
        <taxon>Mucoromycotina</taxon>
        <taxon>Mucoromycetes</taxon>
        <taxon>Mucorales</taxon>
        <taxon>Mucorineae</taxon>
        <taxon>Mucoraceae</taxon>
        <taxon>Helicostylum</taxon>
    </lineage>
</organism>
<dbReference type="InterPro" id="IPR029753">
    <property type="entry name" value="D-isomer_DH_CS"/>
</dbReference>
<proteinExistence type="inferred from homology"/>
<evidence type="ECO:0000259" key="4">
    <source>
        <dbReference type="Pfam" id="PF02826"/>
    </source>
</evidence>
<evidence type="ECO:0000313" key="5">
    <source>
        <dbReference type="EMBL" id="GAA5804941.1"/>
    </source>
</evidence>
<dbReference type="InterPro" id="IPR050223">
    <property type="entry name" value="D-isomer_2-hydroxyacid_DH"/>
</dbReference>
<dbReference type="Pfam" id="PF00389">
    <property type="entry name" value="2-Hacid_dh"/>
    <property type="match status" value="1"/>
</dbReference>
<gene>
    <name evidence="5" type="ORF">HPULCUR_010451</name>
</gene>
<keyword evidence="6" id="KW-1185">Reference proteome</keyword>
<dbReference type="PROSITE" id="PS00671">
    <property type="entry name" value="D_2_HYDROXYACID_DH_3"/>
    <property type="match status" value="1"/>
</dbReference>
<dbReference type="SUPFAM" id="SSF52283">
    <property type="entry name" value="Formate/glycerate dehydrogenase catalytic domain-like"/>
    <property type="match status" value="1"/>
</dbReference>
<dbReference type="Pfam" id="PF02826">
    <property type="entry name" value="2-Hacid_dh_C"/>
    <property type="match status" value="1"/>
</dbReference>
<dbReference type="EMBL" id="BAABUJ010000040">
    <property type="protein sequence ID" value="GAA5804941.1"/>
    <property type="molecule type" value="Genomic_DNA"/>
</dbReference>
<dbReference type="PANTHER" id="PTHR10996:SF277">
    <property type="entry name" value="GLYOXYLATE REDUCTASE_HYDROXYPYRUVATE REDUCTASE"/>
    <property type="match status" value="1"/>
</dbReference>
<keyword evidence="1 2" id="KW-0560">Oxidoreductase</keyword>
<evidence type="ECO:0000259" key="3">
    <source>
        <dbReference type="Pfam" id="PF00389"/>
    </source>
</evidence>
<comment type="caution">
    <text evidence="5">The sequence shown here is derived from an EMBL/GenBank/DDBJ whole genome shotgun (WGS) entry which is preliminary data.</text>
</comment>
<evidence type="ECO:0000256" key="2">
    <source>
        <dbReference type="RuleBase" id="RU003719"/>
    </source>
</evidence>
<evidence type="ECO:0000256" key="1">
    <source>
        <dbReference type="ARBA" id="ARBA00023002"/>
    </source>
</evidence>
<dbReference type="Gene3D" id="3.40.50.720">
    <property type="entry name" value="NAD(P)-binding Rossmann-like Domain"/>
    <property type="match status" value="2"/>
</dbReference>
<reference evidence="5 6" key="1">
    <citation type="submission" date="2024-04" db="EMBL/GenBank/DDBJ databases">
        <title>genome sequences of Mucor flavus KT1a and Helicostylum pulchrum KT1b strains isolation_sourced from the surface of a dry-aged beef.</title>
        <authorList>
            <person name="Toyotome T."/>
            <person name="Hosono M."/>
            <person name="Torimaru M."/>
            <person name="Fukuda K."/>
            <person name="Mikami N."/>
        </authorList>
    </citation>
    <scope>NUCLEOTIDE SEQUENCE [LARGE SCALE GENOMIC DNA]</scope>
    <source>
        <strain evidence="5 6">KT1b</strain>
    </source>
</reference>
<comment type="similarity">
    <text evidence="2">Belongs to the D-isomer specific 2-hydroxyacid dehydrogenase family.</text>
</comment>
<evidence type="ECO:0008006" key="7">
    <source>
        <dbReference type="Google" id="ProtNLM"/>
    </source>
</evidence>
<protein>
    <recommendedName>
        <fullName evidence="7">Glyoxylate reductase/hydroxypyruvate reductase</fullName>
    </recommendedName>
</protein>
<dbReference type="InterPro" id="IPR036291">
    <property type="entry name" value="NAD(P)-bd_dom_sf"/>
</dbReference>
<dbReference type="InterPro" id="IPR006140">
    <property type="entry name" value="D-isomer_DH_NAD-bd"/>
</dbReference>
<dbReference type="CDD" id="cd05301">
    <property type="entry name" value="GDH"/>
    <property type="match status" value="1"/>
</dbReference>
<feature type="domain" description="D-isomer specific 2-hydroxyacid dehydrogenase NAD-binding" evidence="4">
    <location>
        <begin position="136"/>
        <end position="313"/>
    </location>
</feature>
<sequence length="345" mass="38397">MFLTSNLFKNSVIKARYFHSAPTVFQKVLVTRKLLKTSQHRLEQQGFDLVQWPHDSSMPRQDLLDGVKGAQGVICMLSDKIDKEFFDAAGPQLKVVSTLSVGYDHIDLNQARQKRVQVGYTPDVLTDATADLTVLLCLAAARHMKSGIRACESGEWREWRPDWLCGYQFKGKTLGVVGMGRIGQAVAHRLKSFGIERIVYWGRTEKPGLKETLNADFTSFDQLVTESDFVVACCALTDDTKQVFNYDVFKKMKKNAIFVNTARGGVVDQDGLVRALEEKLIAAAGLDVTTPEPLPTDHKLFKLDNCVILPHIGSATIEARETMGDMCVDNVVAALNGKELPFELK</sequence>
<accession>A0ABP9YDB3</accession>
<name>A0ABP9YDB3_9FUNG</name>
<evidence type="ECO:0000313" key="6">
    <source>
        <dbReference type="Proteomes" id="UP001476247"/>
    </source>
</evidence>
<dbReference type="Proteomes" id="UP001476247">
    <property type="component" value="Unassembled WGS sequence"/>
</dbReference>
<feature type="domain" description="D-isomer specific 2-hydroxyacid dehydrogenase catalytic" evidence="3">
    <location>
        <begin position="28"/>
        <end position="343"/>
    </location>
</feature>
<dbReference type="InterPro" id="IPR006139">
    <property type="entry name" value="D-isomer_2_OHA_DH_cat_dom"/>
</dbReference>